<dbReference type="InterPro" id="IPR009003">
    <property type="entry name" value="Peptidase_S1_PA"/>
</dbReference>
<keyword evidence="2" id="KW-0645">Protease</keyword>
<feature type="compositionally biased region" description="Polar residues" evidence="1">
    <location>
        <begin position="1"/>
        <end position="11"/>
    </location>
</feature>
<keyword evidence="3" id="KW-1185">Reference proteome</keyword>
<dbReference type="SUPFAM" id="SSF50494">
    <property type="entry name" value="Trypsin-like serine proteases"/>
    <property type="match status" value="1"/>
</dbReference>
<evidence type="ECO:0000313" key="2">
    <source>
        <dbReference type="EMBL" id="QEV20841.1"/>
    </source>
</evidence>
<feature type="compositionally biased region" description="Basic and acidic residues" evidence="1">
    <location>
        <begin position="178"/>
        <end position="201"/>
    </location>
</feature>
<dbReference type="Proteomes" id="UP000326553">
    <property type="component" value="Chromosome"/>
</dbReference>
<dbReference type="InterPro" id="IPR043504">
    <property type="entry name" value="Peptidase_S1_PA_chymotrypsin"/>
</dbReference>
<dbReference type="OrthoDB" id="3440566at2"/>
<feature type="region of interest" description="Disordered" evidence="1">
    <location>
        <begin position="1"/>
        <end position="41"/>
    </location>
</feature>
<dbReference type="GO" id="GO:0008233">
    <property type="term" value="F:peptidase activity"/>
    <property type="evidence" value="ECO:0007669"/>
    <property type="project" value="UniProtKB-KW"/>
</dbReference>
<feature type="region of interest" description="Disordered" evidence="1">
    <location>
        <begin position="178"/>
        <end position="207"/>
    </location>
</feature>
<sequence length="299" mass="31988">MRPTASPSPCTRRSPDSPGRPRSRAPRRSASADRHGGAVSTPGLDVRRIAEIIVTTVHGERRRGTGCLVRDGLVLTADHVVRGARTVDVRFDADRPGERTHRAAVAWSHADTDAALLTVAEEKADGPLLLGGIGERDAVLRCTTLGFPRHKLRTDPTGAALAYRDSCHAQGSAAVLGNRREGTLDLRVPPPDRDPDPDRSPWEGMSGAPVFSGERLVGIVARHHRADGLGSLAVLRIDRWHERLGAAEQAALEALIDVRVGPGGDLRDVLPLDGGTLAQSAHVRQVRDIAPPRLVAREG</sequence>
<dbReference type="AlphaFoldDB" id="A0A5J6HR78"/>
<name>A0A5J6HR78_STRAD</name>
<reference evidence="2 3" key="1">
    <citation type="submission" date="2017-09" db="EMBL/GenBank/DDBJ databases">
        <authorList>
            <person name="Lee N."/>
            <person name="Cho B.-K."/>
        </authorList>
    </citation>
    <scope>NUCLEOTIDE SEQUENCE [LARGE SCALE GENOMIC DNA]</scope>
    <source>
        <strain evidence="2 3">ATCC 12461</strain>
    </source>
</reference>
<dbReference type="EMBL" id="CP023695">
    <property type="protein sequence ID" value="QEV20841.1"/>
    <property type="molecule type" value="Genomic_DNA"/>
</dbReference>
<evidence type="ECO:0000256" key="1">
    <source>
        <dbReference type="SAM" id="MobiDB-lite"/>
    </source>
</evidence>
<protein>
    <submittedName>
        <fullName evidence="2">Serine protease</fullName>
    </submittedName>
</protein>
<dbReference type="KEGG" id="salw:CP975_27770"/>
<gene>
    <name evidence="2" type="ORF">CP975_27770</name>
</gene>
<proteinExistence type="predicted"/>
<organism evidence="2 3">
    <name type="scientific">Streptomyces alboniger</name>
    <dbReference type="NCBI Taxonomy" id="132473"/>
    <lineage>
        <taxon>Bacteria</taxon>
        <taxon>Bacillati</taxon>
        <taxon>Actinomycetota</taxon>
        <taxon>Actinomycetes</taxon>
        <taxon>Kitasatosporales</taxon>
        <taxon>Streptomycetaceae</taxon>
        <taxon>Streptomyces</taxon>
        <taxon>Streptomyces aurantiacus group</taxon>
    </lineage>
</organism>
<dbReference type="Pfam" id="PF13365">
    <property type="entry name" value="Trypsin_2"/>
    <property type="match status" value="1"/>
</dbReference>
<evidence type="ECO:0000313" key="3">
    <source>
        <dbReference type="Proteomes" id="UP000326553"/>
    </source>
</evidence>
<keyword evidence="2" id="KW-0378">Hydrolase</keyword>
<dbReference type="GO" id="GO:0006508">
    <property type="term" value="P:proteolysis"/>
    <property type="evidence" value="ECO:0007669"/>
    <property type="project" value="UniProtKB-KW"/>
</dbReference>
<accession>A0A5J6HR78</accession>
<dbReference type="Gene3D" id="2.40.10.10">
    <property type="entry name" value="Trypsin-like serine proteases"/>
    <property type="match status" value="1"/>
</dbReference>